<proteinExistence type="inferred from homology"/>
<dbReference type="Proteomes" id="UP001499915">
    <property type="component" value="Unassembled WGS sequence"/>
</dbReference>
<name>A0ABN1I3G0_9GAMM</name>
<evidence type="ECO:0000256" key="9">
    <source>
        <dbReference type="ARBA" id="ARBA00022989"/>
    </source>
</evidence>
<keyword evidence="6" id="KW-0444">Lipid biosynthesis</keyword>
<keyword evidence="13" id="KW-1208">Phospholipid metabolism</keyword>
<dbReference type="InterPro" id="IPR000462">
    <property type="entry name" value="CDP-OH_P_trans"/>
</dbReference>
<evidence type="ECO:0000256" key="12">
    <source>
        <dbReference type="ARBA" id="ARBA00023209"/>
    </source>
</evidence>
<feature type="transmembrane region" description="Helical" evidence="17">
    <location>
        <begin position="6"/>
        <end position="27"/>
    </location>
</feature>
<keyword evidence="11 17" id="KW-0472">Membrane</keyword>
<feature type="transmembrane region" description="Helical" evidence="17">
    <location>
        <begin position="122"/>
        <end position="145"/>
    </location>
</feature>
<evidence type="ECO:0000256" key="13">
    <source>
        <dbReference type="ARBA" id="ARBA00023264"/>
    </source>
</evidence>
<dbReference type="InterPro" id="IPR004570">
    <property type="entry name" value="Phosphatidylglycerol_P_synth"/>
</dbReference>
<dbReference type="PANTHER" id="PTHR14269:SF62">
    <property type="entry name" value="CDP-DIACYLGLYCEROL--GLYCEROL-3-PHOSPHATE 3-PHOSPHATIDYLTRANSFERASE 1, CHLOROPLASTIC"/>
    <property type="match status" value="1"/>
</dbReference>
<evidence type="ECO:0000313" key="18">
    <source>
        <dbReference type="EMBL" id="GAA0685761.1"/>
    </source>
</evidence>
<evidence type="ECO:0000256" key="4">
    <source>
        <dbReference type="ARBA" id="ARBA00013170"/>
    </source>
</evidence>
<dbReference type="EMBL" id="BAAAET010000001">
    <property type="protein sequence ID" value="GAA0685761.1"/>
    <property type="molecule type" value="Genomic_DNA"/>
</dbReference>
<evidence type="ECO:0000256" key="3">
    <source>
        <dbReference type="ARBA" id="ARBA00010441"/>
    </source>
</evidence>
<keyword evidence="19" id="KW-1185">Reference proteome</keyword>
<evidence type="ECO:0000313" key="19">
    <source>
        <dbReference type="Proteomes" id="UP001499915"/>
    </source>
</evidence>
<comment type="pathway">
    <text evidence="2">Phospholipid metabolism; phosphatidylglycerol biosynthesis; phosphatidylglycerol from CDP-diacylglycerol: step 1/2.</text>
</comment>
<dbReference type="PIRSF" id="PIRSF000847">
    <property type="entry name" value="Phos_ph_gly_syn"/>
    <property type="match status" value="1"/>
</dbReference>
<evidence type="ECO:0000256" key="7">
    <source>
        <dbReference type="ARBA" id="ARBA00022679"/>
    </source>
</evidence>
<dbReference type="EC" id="2.7.8.5" evidence="4 15"/>
<comment type="catalytic activity">
    <reaction evidence="14">
        <text>a CDP-1,2-diacyl-sn-glycerol + sn-glycerol 3-phosphate = a 1,2-diacyl-sn-glycero-3-phospho-(1'-sn-glycero-3'-phosphate) + CMP + H(+)</text>
        <dbReference type="Rhea" id="RHEA:12593"/>
        <dbReference type="ChEBI" id="CHEBI:15378"/>
        <dbReference type="ChEBI" id="CHEBI:57597"/>
        <dbReference type="ChEBI" id="CHEBI:58332"/>
        <dbReference type="ChEBI" id="CHEBI:60110"/>
        <dbReference type="ChEBI" id="CHEBI:60377"/>
        <dbReference type="EC" id="2.7.8.5"/>
    </reaction>
</comment>
<evidence type="ECO:0000256" key="8">
    <source>
        <dbReference type="ARBA" id="ARBA00022692"/>
    </source>
</evidence>
<comment type="similarity">
    <text evidence="3 16">Belongs to the CDP-alcohol phosphatidyltransferase class-I family.</text>
</comment>
<dbReference type="InterPro" id="IPR048254">
    <property type="entry name" value="CDP_ALCOHOL_P_TRANSF_CS"/>
</dbReference>
<dbReference type="InterPro" id="IPR043130">
    <property type="entry name" value="CDP-OH_PTrfase_TM_dom"/>
</dbReference>
<evidence type="ECO:0000256" key="1">
    <source>
        <dbReference type="ARBA" id="ARBA00004141"/>
    </source>
</evidence>
<protein>
    <recommendedName>
        <fullName evidence="5 15">CDP-diacylglycerol--glycerol-3-phosphate 3-phosphatidyltransferase</fullName>
        <ecNumber evidence="4 15">2.7.8.5</ecNumber>
    </recommendedName>
</protein>
<organism evidence="18 19">
    <name type="scientific">Marinobacterium maritimum</name>
    <dbReference type="NCBI Taxonomy" id="500162"/>
    <lineage>
        <taxon>Bacteria</taxon>
        <taxon>Pseudomonadati</taxon>
        <taxon>Pseudomonadota</taxon>
        <taxon>Gammaproteobacteria</taxon>
        <taxon>Oceanospirillales</taxon>
        <taxon>Oceanospirillaceae</taxon>
        <taxon>Marinobacterium</taxon>
    </lineage>
</organism>
<evidence type="ECO:0000256" key="2">
    <source>
        <dbReference type="ARBA" id="ARBA00005042"/>
    </source>
</evidence>
<keyword evidence="7 16" id="KW-0808">Transferase</keyword>
<comment type="caution">
    <text evidence="18">The sequence shown here is derived from an EMBL/GenBank/DDBJ whole genome shotgun (WGS) entry which is preliminary data.</text>
</comment>
<dbReference type="PANTHER" id="PTHR14269">
    <property type="entry name" value="CDP-DIACYLGLYCEROL--GLYCEROL-3-PHOSPHATE 3-PHOSPHATIDYLTRANSFERASE-RELATED"/>
    <property type="match status" value="1"/>
</dbReference>
<evidence type="ECO:0000256" key="14">
    <source>
        <dbReference type="ARBA" id="ARBA00048586"/>
    </source>
</evidence>
<evidence type="ECO:0000256" key="15">
    <source>
        <dbReference type="NCBIfam" id="TIGR00560"/>
    </source>
</evidence>
<accession>A0ABN1I3G0</accession>
<feature type="transmembrane region" description="Helical" evidence="17">
    <location>
        <begin position="74"/>
        <end position="101"/>
    </location>
</feature>
<keyword evidence="8 17" id="KW-0812">Transmembrane</keyword>
<evidence type="ECO:0000256" key="16">
    <source>
        <dbReference type="RuleBase" id="RU003750"/>
    </source>
</evidence>
<comment type="subcellular location">
    <subcellularLocation>
        <location evidence="1">Membrane</location>
        <topology evidence="1">Multi-pass membrane protein</topology>
    </subcellularLocation>
</comment>
<evidence type="ECO:0000256" key="11">
    <source>
        <dbReference type="ARBA" id="ARBA00023136"/>
    </source>
</evidence>
<dbReference type="Gene3D" id="1.20.120.1760">
    <property type="match status" value="1"/>
</dbReference>
<keyword evidence="10" id="KW-0443">Lipid metabolism</keyword>
<feature type="transmembrane region" description="Helical" evidence="17">
    <location>
        <begin position="151"/>
        <end position="174"/>
    </location>
</feature>
<keyword evidence="12" id="KW-0594">Phospholipid biosynthesis</keyword>
<evidence type="ECO:0000256" key="6">
    <source>
        <dbReference type="ARBA" id="ARBA00022516"/>
    </source>
</evidence>
<dbReference type="InterPro" id="IPR050324">
    <property type="entry name" value="CDP-alcohol_PTase-I"/>
</dbReference>
<dbReference type="Pfam" id="PF01066">
    <property type="entry name" value="CDP-OH_P_transf"/>
    <property type="match status" value="1"/>
</dbReference>
<evidence type="ECO:0000256" key="10">
    <source>
        <dbReference type="ARBA" id="ARBA00023098"/>
    </source>
</evidence>
<dbReference type="NCBIfam" id="TIGR00560">
    <property type="entry name" value="pgsA"/>
    <property type="match status" value="1"/>
</dbReference>
<reference evidence="18 19" key="1">
    <citation type="journal article" date="2019" name="Int. J. Syst. Evol. Microbiol.">
        <title>The Global Catalogue of Microorganisms (GCM) 10K type strain sequencing project: providing services to taxonomists for standard genome sequencing and annotation.</title>
        <authorList>
            <consortium name="The Broad Institute Genomics Platform"/>
            <consortium name="The Broad Institute Genome Sequencing Center for Infectious Disease"/>
            <person name="Wu L."/>
            <person name="Ma J."/>
        </authorList>
    </citation>
    <scope>NUCLEOTIDE SEQUENCE [LARGE SCALE GENOMIC DNA]</scope>
    <source>
        <strain evidence="18 19">JCM 15134</strain>
    </source>
</reference>
<sequence length="185" mass="20326">MLRIKIPNLLTLLRIVLIPVFILIYYLPYSWAPWVASGIFGLAAVTDWFDGYLARRLNQSSPFGAFLDPVADKLMVAAALVLLVEAFASPLVTIPAIIIIGREIVISALREWMAELGQRASVAVSMIGKIKTTLQMISILVLIAAPLYSTLSWAGIVALYGAALLTLWSMVVYLRAAWPHLSEDI</sequence>
<keyword evidence="9 17" id="KW-1133">Transmembrane helix</keyword>
<evidence type="ECO:0000256" key="5">
    <source>
        <dbReference type="ARBA" id="ARBA00014944"/>
    </source>
</evidence>
<evidence type="ECO:0000256" key="17">
    <source>
        <dbReference type="SAM" id="Phobius"/>
    </source>
</evidence>
<gene>
    <name evidence="18" type="primary">pgsA</name>
    <name evidence="18" type="ORF">GCM10009104_09320</name>
</gene>
<dbReference type="PROSITE" id="PS00379">
    <property type="entry name" value="CDP_ALCOHOL_P_TRANSF"/>
    <property type="match status" value="1"/>
</dbReference>